<dbReference type="Pfam" id="PF23598">
    <property type="entry name" value="LRR_14"/>
    <property type="match status" value="1"/>
</dbReference>
<dbReference type="Gene3D" id="3.80.10.10">
    <property type="entry name" value="Ribonuclease Inhibitor"/>
    <property type="match status" value="1"/>
</dbReference>
<feature type="domain" description="NB-ARC" evidence="6">
    <location>
        <begin position="175"/>
        <end position="338"/>
    </location>
</feature>
<dbReference type="InterPro" id="IPR002182">
    <property type="entry name" value="NB-ARC"/>
</dbReference>
<dbReference type="Gene3D" id="3.40.50.300">
    <property type="entry name" value="P-loop containing nucleotide triphosphate hydrolases"/>
    <property type="match status" value="1"/>
</dbReference>
<protein>
    <submittedName>
        <fullName evidence="8">Uncharacterized protein</fullName>
    </submittedName>
</protein>
<evidence type="ECO:0000256" key="1">
    <source>
        <dbReference type="ARBA" id="ARBA00008894"/>
    </source>
</evidence>
<accession>A0A5P1E5K0</accession>
<dbReference type="InterPro" id="IPR027417">
    <property type="entry name" value="P-loop_NTPase"/>
</dbReference>
<evidence type="ECO:0000313" key="9">
    <source>
        <dbReference type="Proteomes" id="UP000243459"/>
    </source>
</evidence>
<dbReference type="Pfam" id="PF00931">
    <property type="entry name" value="NB-ARC"/>
    <property type="match status" value="1"/>
</dbReference>
<dbReference type="InterPro" id="IPR050905">
    <property type="entry name" value="Plant_NBS-LRR"/>
</dbReference>
<evidence type="ECO:0000256" key="4">
    <source>
        <dbReference type="ARBA" id="ARBA00022840"/>
    </source>
</evidence>
<reference evidence="9" key="1">
    <citation type="journal article" date="2017" name="Nat. Commun.">
        <title>The asparagus genome sheds light on the origin and evolution of a young Y chromosome.</title>
        <authorList>
            <person name="Harkess A."/>
            <person name="Zhou J."/>
            <person name="Xu C."/>
            <person name="Bowers J.E."/>
            <person name="Van der Hulst R."/>
            <person name="Ayyampalayam S."/>
            <person name="Mercati F."/>
            <person name="Riccardi P."/>
            <person name="McKain M.R."/>
            <person name="Kakrana A."/>
            <person name="Tang H."/>
            <person name="Ray J."/>
            <person name="Groenendijk J."/>
            <person name="Arikit S."/>
            <person name="Mathioni S.M."/>
            <person name="Nakano M."/>
            <person name="Shan H."/>
            <person name="Telgmann-Rauber A."/>
            <person name="Kanno A."/>
            <person name="Yue Z."/>
            <person name="Chen H."/>
            <person name="Li W."/>
            <person name="Chen Y."/>
            <person name="Xu X."/>
            <person name="Zhang Y."/>
            <person name="Luo S."/>
            <person name="Chen H."/>
            <person name="Gao J."/>
            <person name="Mao Z."/>
            <person name="Pires J.C."/>
            <person name="Luo M."/>
            <person name="Kudrna D."/>
            <person name="Wing R.A."/>
            <person name="Meyers B.C."/>
            <person name="Yi K."/>
            <person name="Kong H."/>
            <person name="Lavrijsen P."/>
            <person name="Sunseri F."/>
            <person name="Falavigna A."/>
            <person name="Ye Y."/>
            <person name="Leebens-Mack J.H."/>
            <person name="Chen G."/>
        </authorList>
    </citation>
    <scope>NUCLEOTIDE SEQUENCE [LARGE SCALE GENOMIC DNA]</scope>
    <source>
        <strain evidence="9">cv. DH0086</strain>
    </source>
</reference>
<dbReference type="EMBL" id="CM007389">
    <property type="protein sequence ID" value="ONK57911.1"/>
    <property type="molecule type" value="Genomic_DNA"/>
</dbReference>
<keyword evidence="4" id="KW-0067">ATP-binding</keyword>
<keyword evidence="2" id="KW-0677">Repeat</keyword>
<dbReference type="InterPro" id="IPR042197">
    <property type="entry name" value="Apaf_helical"/>
</dbReference>
<evidence type="ECO:0000256" key="3">
    <source>
        <dbReference type="ARBA" id="ARBA00022821"/>
    </source>
</evidence>
<keyword evidence="9" id="KW-1185">Reference proteome</keyword>
<name>A0A5P1E5K0_ASPOF</name>
<evidence type="ECO:0000256" key="5">
    <source>
        <dbReference type="SAM" id="Coils"/>
    </source>
</evidence>
<dbReference type="SUPFAM" id="SSF52540">
    <property type="entry name" value="P-loop containing nucleoside triphosphate hydrolases"/>
    <property type="match status" value="1"/>
</dbReference>
<evidence type="ECO:0000256" key="2">
    <source>
        <dbReference type="ARBA" id="ARBA00022737"/>
    </source>
</evidence>
<comment type="similarity">
    <text evidence="1">Belongs to the disease resistance NB-LRR family.</text>
</comment>
<dbReference type="SUPFAM" id="SSF52058">
    <property type="entry name" value="L domain-like"/>
    <property type="match status" value="1"/>
</dbReference>
<keyword evidence="3" id="KW-0611">Plant defense</keyword>
<dbReference type="OMA" id="CYSVQCS"/>
<feature type="coiled-coil region" evidence="5">
    <location>
        <begin position="33"/>
        <end position="60"/>
    </location>
</feature>
<dbReference type="PRINTS" id="PR00364">
    <property type="entry name" value="DISEASERSIST"/>
</dbReference>
<dbReference type="Proteomes" id="UP000243459">
    <property type="component" value="Chromosome 9"/>
</dbReference>
<dbReference type="Gene3D" id="1.10.8.430">
    <property type="entry name" value="Helical domain of apoptotic protease-activating factors"/>
    <property type="match status" value="1"/>
</dbReference>
<proteinExistence type="inferred from homology"/>
<dbReference type="InterPro" id="IPR055414">
    <property type="entry name" value="LRR_R13L4/SHOC2-like"/>
</dbReference>
<dbReference type="InterPro" id="IPR032675">
    <property type="entry name" value="LRR_dom_sf"/>
</dbReference>
<dbReference type="FunFam" id="3.40.50.300:FF:001091">
    <property type="entry name" value="Probable disease resistance protein At1g61300"/>
    <property type="match status" value="1"/>
</dbReference>
<dbReference type="GO" id="GO:0043531">
    <property type="term" value="F:ADP binding"/>
    <property type="evidence" value="ECO:0007669"/>
    <property type="project" value="InterPro"/>
</dbReference>
<evidence type="ECO:0000259" key="7">
    <source>
        <dbReference type="Pfam" id="PF23598"/>
    </source>
</evidence>
<evidence type="ECO:0000313" key="8">
    <source>
        <dbReference type="EMBL" id="ONK57911.1"/>
    </source>
</evidence>
<gene>
    <name evidence="8" type="ORF">A4U43_C09F5540</name>
</gene>
<dbReference type="AlphaFoldDB" id="A0A5P1E5K0"/>
<dbReference type="GO" id="GO:0005524">
    <property type="term" value="F:ATP binding"/>
    <property type="evidence" value="ECO:0007669"/>
    <property type="project" value="UniProtKB-KW"/>
</dbReference>
<feature type="domain" description="Disease resistance R13L4/SHOC-2-like LRR" evidence="7">
    <location>
        <begin position="568"/>
        <end position="747"/>
    </location>
</feature>
<dbReference type="GO" id="GO:0006952">
    <property type="term" value="P:defense response"/>
    <property type="evidence" value="ECO:0007669"/>
    <property type="project" value="UniProtKB-KW"/>
</dbReference>
<evidence type="ECO:0000259" key="6">
    <source>
        <dbReference type="Pfam" id="PF00931"/>
    </source>
</evidence>
<dbReference type="Gramene" id="ONK57911">
    <property type="protein sequence ID" value="ONK57911"/>
    <property type="gene ID" value="A4U43_C09F5540"/>
</dbReference>
<sequence length="819" mass="92513">MFSQMTRHIVISAVGSPIIGPIVTLSIEEAKYLLNTEANVAKLREAYEELSLTKEEVLQQIATDTSKSDEIVPTKRVKTWKRDVESREADISRILEAYRNRATYFGGRCPRNCWSSYRISKRAARAAEGARELVRKKENFPKDRVTEKRAPRIRRVPTLTSDATADSTDRYLKVVFGYLQDEEVGMVGIWGMGGVGKTTLLQKINNHPDVASAGFDYVILLAVSQVLDLDRLQKETAERLGLPLEEGTSTLDSRIRRYLSNKSFLLLLDNVWDPLELERLGIPHPTHGSSSSGTVPKRKVLFTTRSENLSPGCRKLIKIKCLKQEEAWNLFLHNVGEGTRTVINTDERVCSRAEKVAEKCGGLPLAIVLIARAMSANKTWQEWEVAVNSLERIGIQEMWSKGEDPFPLLKVSYDRLPDDNVKNCFLSCALWQGDRALWDEGEFDLINFWLSMNVIDGDLTESDHKGSESYLNGYANLQNLKRACLLEEVQGFSVGLVKMHDVIRGMALWIISECKKEWVIIDQTKRKNESDGDGAGWTSRDDKMIRLIHGRPGTQLPQHPDCPTLSALILGGNHIDMIPEPIGRLQHLRYLDLSYTDISSLPVELGDLIQLRCLLVNVSFSLRSIPHGLIPRLEKLAQLELFGSAFNAWGTEGQASIEELVLSGITSLSIDVRRLDTLEQLSKNRLLSLWRVVITELEDVTSLPLRRLLRNEDHVLWWITASERSSCDRLKNATWIAHLPYLESLGIWECDGMEHVIADEEDDDVATKRGDIELEITLKFSKLEEMVLVRLKNATWITAVGIVECPKFDASQKAELMSV</sequence>
<organism evidence="8 9">
    <name type="scientific">Asparagus officinalis</name>
    <name type="common">Garden asparagus</name>
    <dbReference type="NCBI Taxonomy" id="4686"/>
    <lineage>
        <taxon>Eukaryota</taxon>
        <taxon>Viridiplantae</taxon>
        <taxon>Streptophyta</taxon>
        <taxon>Embryophyta</taxon>
        <taxon>Tracheophyta</taxon>
        <taxon>Spermatophyta</taxon>
        <taxon>Magnoliopsida</taxon>
        <taxon>Liliopsida</taxon>
        <taxon>Asparagales</taxon>
        <taxon>Asparagaceae</taxon>
        <taxon>Asparagoideae</taxon>
        <taxon>Asparagus</taxon>
    </lineage>
</organism>
<dbReference type="PANTHER" id="PTHR33463">
    <property type="entry name" value="NB-ARC DOMAIN-CONTAINING PROTEIN-RELATED"/>
    <property type="match status" value="1"/>
</dbReference>
<keyword evidence="4" id="KW-0547">Nucleotide-binding</keyword>
<dbReference type="PANTHER" id="PTHR33463:SF209">
    <property type="entry name" value="DISEASE RESISTANCE PROTEIN RPS2-LIKE"/>
    <property type="match status" value="1"/>
</dbReference>
<keyword evidence="5" id="KW-0175">Coiled coil</keyword>